<keyword evidence="2" id="KW-1185">Reference proteome</keyword>
<dbReference type="AlphaFoldDB" id="A0A317XSH0"/>
<gene>
    <name evidence="1" type="ORF">BCV70DRAFT_91507</name>
</gene>
<organism evidence="1 2">
    <name type="scientific">Testicularia cyperi</name>
    <dbReference type="NCBI Taxonomy" id="1882483"/>
    <lineage>
        <taxon>Eukaryota</taxon>
        <taxon>Fungi</taxon>
        <taxon>Dikarya</taxon>
        <taxon>Basidiomycota</taxon>
        <taxon>Ustilaginomycotina</taxon>
        <taxon>Ustilaginomycetes</taxon>
        <taxon>Ustilaginales</taxon>
        <taxon>Anthracoideaceae</taxon>
        <taxon>Testicularia</taxon>
    </lineage>
</organism>
<evidence type="ECO:0000313" key="1">
    <source>
        <dbReference type="EMBL" id="PWZ01245.1"/>
    </source>
</evidence>
<dbReference type="EMBL" id="KZ819191">
    <property type="protein sequence ID" value="PWZ01245.1"/>
    <property type="molecule type" value="Genomic_DNA"/>
</dbReference>
<sequence length="157" mass="17499">MNSIHAAPRRSAVPARRTAVQPMLVSLRNSLPAAPFPSQQYVRGKVLISRPIRLNTYAHTHVVGSFPDPRPKHACGPRATTTFSVHRGWLHVLLLQHRPRSATVCRVSHHAHLSVRSRLGGMTAAALTDRNNRTPRSWTAYLRPSCTRPCQPLSQEV</sequence>
<reference evidence="1 2" key="1">
    <citation type="journal article" date="2018" name="Mol. Biol. Evol.">
        <title>Broad Genomic Sampling Reveals a Smut Pathogenic Ancestry of the Fungal Clade Ustilaginomycotina.</title>
        <authorList>
            <person name="Kijpornyongpan T."/>
            <person name="Mondo S.J."/>
            <person name="Barry K."/>
            <person name="Sandor L."/>
            <person name="Lee J."/>
            <person name="Lipzen A."/>
            <person name="Pangilinan J."/>
            <person name="LaButti K."/>
            <person name="Hainaut M."/>
            <person name="Henrissat B."/>
            <person name="Grigoriev I.V."/>
            <person name="Spatafora J.W."/>
            <person name="Aime M.C."/>
        </authorList>
    </citation>
    <scope>NUCLEOTIDE SEQUENCE [LARGE SCALE GENOMIC DNA]</scope>
    <source>
        <strain evidence="1 2">MCA 3645</strain>
    </source>
</reference>
<evidence type="ECO:0000313" key="2">
    <source>
        <dbReference type="Proteomes" id="UP000246740"/>
    </source>
</evidence>
<name>A0A317XSH0_9BASI</name>
<proteinExistence type="predicted"/>
<accession>A0A317XSH0</accession>
<protein>
    <submittedName>
        <fullName evidence="1">Uncharacterized protein</fullName>
    </submittedName>
</protein>
<dbReference type="Proteomes" id="UP000246740">
    <property type="component" value="Unassembled WGS sequence"/>
</dbReference>
<dbReference type="InParanoid" id="A0A317XSH0"/>